<dbReference type="Pfam" id="PF20363">
    <property type="entry name" value="DUF6658"/>
    <property type="match status" value="1"/>
</dbReference>
<accession>G6FP50</accession>
<dbReference type="InterPro" id="IPR046599">
    <property type="entry name" value="DUF6658"/>
</dbReference>
<feature type="compositionally biased region" description="Polar residues" evidence="1">
    <location>
        <begin position="129"/>
        <end position="138"/>
    </location>
</feature>
<evidence type="ECO:0000256" key="1">
    <source>
        <dbReference type="SAM" id="MobiDB-lite"/>
    </source>
</evidence>
<gene>
    <name evidence="2" type="ORF">FJSC11DRAFT_0630</name>
</gene>
<feature type="region of interest" description="Disordered" evidence="1">
    <location>
        <begin position="155"/>
        <end position="179"/>
    </location>
</feature>
<reference evidence="2 3" key="1">
    <citation type="submission" date="2011-09" db="EMBL/GenBank/DDBJ databases">
        <title>The draft genome of Fischerella sp. JSC-11.</title>
        <authorList>
            <consortium name="US DOE Joint Genome Institute (JGI-PGF)"/>
            <person name="Lucas S."/>
            <person name="Han J."/>
            <person name="Lapidus A."/>
            <person name="Cheng J.-F."/>
            <person name="Goodwin L."/>
            <person name="Pitluck S."/>
            <person name="Peters L."/>
            <person name="Land M.L."/>
            <person name="Hauser L."/>
            <person name="Sarkisova S."/>
            <person name="Bryant D.A."/>
            <person name="Brown I."/>
            <person name="Woyke T.J."/>
        </authorList>
    </citation>
    <scope>NUCLEOTIDE SEQUENCE [LARGE SCALE GENOMIC DNA]</scope>
    <source>
        <strain evidence="2 3">JSC-11</strain>
    </source>
</reference>
<keyword evidence="3" id="KW-1185">Reference proteome</keyword>
<dbReference type="EMBL" id="AGIZ01000002">
    <property type="protein sequence ID" value="EHC18650.1"/>
    <property type="molecule type" value="Genomic_DNA"/>
</dbReference>
<evidence type="ECO:0000313" key="3">
    <source>
        <dbReference type="Proteomes" id="UP000004344"/>
    </source>
</evidence>
<comment type="caution">
    <text evidence="2">The sequence shown here is derived from an EMBL/GenBank/DDBJ whole genome shotgun (WGS) entry which is preliminary data.</text>
</comment>
<evidence type="ECO:0000313" key="2">
    <source>
        <dbReference type="EMBL" id="EHC18650.1"/>
    </source>
</evidence>
<proteinExistence type="predicted"/>
<dbReference type="RefSeq" id="WP_009454708.1">
    <property type="nucleotide sequence ID" value="NZ_AGIZ01000002.1"/>
</dbReference>
<organism evidence="2 3">
    <name type="scientific">Fischerella thermalis JSC-11</name>
    <dbReference type="NCBI Taxonomy" id="741277"/>
    <lineage>
        <taxon>Bacteria</taxon>
        <taxon>Bacillati</taxon>
        <taxon>Cyanobacteriota</taxon>
        <taxon>Cyanophyceae</taxon>
        <taxon>Nostocales</taxon>
        <taxon>Hapalosiphonaceae</taxon>
        <taxon>Fischerella</taxon>
    </lineage>
</organism>
<dbReference type="AlphaFoldDB" id="G6FP50"/>
<dbReference type="Proteomes" id="UP000004344">
    <property type="component" value="Unassembled WGS sequence"/>
</dbReference>
<protein>
    <submittedName>
        <fullName evidence="2">Uncharacterized protein</fullName>
    </submittedName>
</protein>
<dbReference type="PATRIC" id="fig|741277.3.peg.736"/>
<feature type="region of interest" description="Disordered" evidence="1">
    <location>
        <begin position="119"/>
        <end position="142"/>
    </location>
</feature>
<name>G6FP50_9CYAN</name>
<dbReference type="GeneID" id="35799554"/>
<sequence>MKKLITFVKKLRLRQVLTVFLAGLLLIVNTACSSKYAQGAQPYNPPVQAGGANNPYKAGGDNYTNLKMSKSGRDQASVQLNFQLLLADADKEESELLYPGAETPVGRAYKEGELPIKSEKDFRPDAGNLIQNEPSVTQRAKDRIETVKEAVEEASGFLKEKASEASNRPELQANPAVNK</sequence>